<dbReference type="AlphaFoldDB" id="A0AAV0GVE8"/>
<dbReference type="EMBL" id="CAMGYJ010000002">
    <property type="protein sequence ID" value="CAI0376966.1"/>
    <property type="molecule type" value="Genomic_DNA"/>
</dbReference>
<protein>
    <submittedName>
        <fullName evidence="2">Uncharacterized protein</fullName>
    </submittedName>
</protein>
<dbReference type="Proteomes" id="UP001154282">
    <property type="component" value="Unassembled WGS sequence"/>
</dbReference>
<proteinExistence type="predicted"/>
<accession>A0AAV0GVE8</accession>
<evidence type="ECO:0000256" key="1">
    <source>
        <dbReference type="SAM" id="MobiDB-lite"/>
    </source>
</evidence>
<keyword evidence="3" id="KW-1185">Reference proteome</keyword>
<reference evidence="2" key="1">
    <citation type="submission" date="2022-08" db="EMBL/GenBank/DDBJ databases">
        <authorList>
            <person name="Gutierrez-Valencia J."/>
        </authorList>
    </citation>
    <scope>NUCLEOTIDE SEQUENCE</scope>
</reference>
<organism evidence="2 3">
    <name type="scientific">Linum tenue</name>
    <dbReference type="NCBI Taxonomy" id="586396"/>
    <lineage>
        <taxon>Eukaryota</taxon>
        <taxon>Viridiplantae</taxon>
        <taxon>Streptophyta</taxon>
        <taxon>Embryophyta</taxon>
        <taxon>Tracheophyta</taxon>
        <taxon>Spermatophyta</taxon>
        <taxon>Magnoliopsida</taxon>
        <taxon>eudicotyledons</taxon>
        <taxon>Gunneridae</taxon>
        <taxon>Pentapetalae</taxon>
        <taxon>rosids</taxon>
        <taxon>fabids</taxon>
        <taxon>Malpighiales</taxon>
        <taxon>Linaceae</taxon>
        <taxon>Linum</taxon>
    </lineage>
</organism>
<sequence length="23" mass="2514">MCRKGTLRFTLEKKGTGRGSSSL</sequence>
<evidence type="ECO:0000313" key="2">
    <source>
        <dbReference type="EMBL" id="CAI0376966.1"/>
    </source>
</evidence>
<gene>
    <name evidence="2" type="ORF">LITE_LOCUS1253</name>
</gene>
<feature type="region of interest" description="Disordered" evidence="1">
    <location>
        <begin position="1"/>
        <end position="23"/>
    </location>
</feature>
<evidence type="ECO:0000313" key="3">
    <source>
        <dbReference type="Proteomes" id="UP001154282"/>
    </source>
</evidence>
<name>A0AAV0GVE8_9ROSI</name>
<comment type="caution">
    <text evidence="2">The sequence shown here is derived from an EMBL/GenBank/DDBJ whole genome shotgun (WGS) entry which is preliminary data.</text>
</comment>